<keyword evidence="4" id="KW-1185">Reference proteome</keyword>
<organism evidence="3 4">
    <name type="scientific">Methylobrevis pamukkalensis</name>
    <dbReference type="NCBI Taxonomy" id="1439726"/>
    <lineage>
        <taxon>Bacteria</taxon>
        <taxon>Pseudomonadati</taxon>
        <taxon>Pseudomonadota</taxon>
        <taxon>Alphaproteobacteria</taxon>
        <taxon>Hyphomicrobiales</taxon>
        <taxon>Pleomorphomonadaceae</taxon>
        <taxon>Methylobrevis</taxon>
    </lineage>
</organism>
<protein>
    <submittedName>
        <fullName evidence="3">TadE-like protein</fullName>
    </submittedName>
</protein>
<dbReference type="RefSeq" id="WP_083255610.1">
    <property type="nucleotide sequence ID" value="NZ_MCRJ01000035.1"/>
</dbReference>
<comment type="caution">
    <text evidence="3">The sequence shown here is derived from an EMBL/GenBank/DDBJ whole genome shotgun (WGS) entry which is preliminary data.</text>
</comment>
<proteinExistence type="predicted"/>
<dbReference type="Pfam" id="PF07811">
    <property type="entry name" value="TadE"/>
    <property type="match status" value="1"/>
</dbReference>
<keyword evidence="1" id="KW-0812">Transmembrane</keyword>
<dbReference type="Proteomes" id="UP000094622">
    <property type="component" value="Unassembled WGS sequence"/>
</dbReference>
<keyword evidence="1" id="KW-1133">Transmembrane helix</keyword>
<reference evidence="3 4" key="1">
    <citation type="submission" date="2016-07" db="EMBL/GenBank/DDBJ databases">
        <title>Draft Genome Sequence of Methylobrevis pamukkalensis PK2.</title>
        <authorList>
            <person name="Vasilenko O.V."/>
            <person name="Doronina N.V."/>
            <person name="Shmareva M.N."/>
            <person name="Tarlachkov S.V."/>
            <person name="Mustakhimov I."/>
            <person name="Trotsenko Y.A."/>
        </authorList>
    </citation>
    <scope>NUCLEOTIDE SEQUENCE [LARGE SCALE GENOMIC DNA]</scope>
    <source>
        <strain evidence="3 4">PK2</strain>
    </source>
</reference>
<evidence type="ECO:0000256" key="1">
    <source>
        <dbReference type="SAM" id="Phobius"/>
    </source>
</evidence>
<sequence>MTDHRFEATAMTTAPRMKAHTHAKTGGFRLLGRFRRDRTGAAAIEFAIVAVPFLVLLFAIIETSVIHFASGILDTATSTAARDIRTGRAKQDNWTTSSFKQEVCNGLSGMFDCEGRLYVDVKSYSGFAAADLSSPLNDDRELDDDDFGYTSGDRGEIIVVRTFYRWPVIFDFFSLSLADMANGDRLLGSVVTFRNEPFPW</sequence>
<evidence type="ECO:0000313" key="3">
    <source>
        <dbReference type="EMBL" id="ODN70911.1"/>
    </source>
</evidence>
<feature type="transmembrane region" description="Helical" evidence="1">
    <location>
        <begin position="39"/>
        <end position="61"/>
    </location>
</feature>
<dbReference type="InterPro" id="IPR012495">
    <property type="entry name" value="TadE-like_dom"/>
</dbReference>
<keyword evidence="1" id="KW-0472">Membrane</keyword>
<feature type="domain" description="TadE-like" evidence="2">
    <location>
        <begin position="40"/>
        <end position="82"/>
    </location>
</feature>
<gene>
    <name evidence="3" type="ORF">A6302_01755</name>
</gene>
<name>A0A1E3H5W5_9HYPH</name>
<dbReference type="AlphaFoldDB" id="A0A1E3H5W5"/>
<evidence type="ECO:0000313" key="4">
    <source>
        <dbReference type="Proteomes" id="UP000094622"/>
    </source>
</evidence>
<dbReference type="EMBL" id="MCRJ01000035">
    <property type="protein sequence ID" value="ODN70911.1"/>
    <property type="molecule type" value="Genomic_DNA"/>
</dbReference>
<evidence type="ECO:0000259" key="2">
    <source>
        <dbReference type="Pfam" id="PF07811"/>
    </source>
</evidence>
<accession>A0A1E3H5W5</accession>
<dbReference type="OrthoDB" id="7990385at2"/>